<evidence type="ECO:0000313" key="2">
    <source>
        <dbReference type="EMBL" id="EYB84400.1"/>
    </source>
</evidence>
<evidence type="ECO:0000313" key="3">
    <source>
        <dbReference type="Proteomes" id="UP000024635"/>
    </source>
</evidence>
<protein>
    <submittedName>
        <fullName evidence="2">Uncharacterized protein</fullName>
    </submittedName>
</protein>
<proteinExistence type="predicted"/>
<organism evidence="2 3">
    <name type="scientific">Ancylostoma ceylanicum</name>
    <dbReference type="NCBI Taxonomy" id="53326"/>
    <lineage>
        <taxon>Eukaryota</taxon>
        <taxon>Metazoa</taxon>
        <taxon>Ecdysozoa</taxon>
        <taxon>Nematoda</taxon>
        <taxon>Chromadorea</taxon>
        <taxon>Rhabditida</taxon>
        <taxon>Rhabditina</taxon>
        <taxon>Rhabditomorpha</taxon>
        <taxon>Strongyloidea</taxon>
        <taxon>Ancylostomatidae</taxon>
        <taxon>Ancylostomatinae</taxon>
        <taxon>Ancylostoma</taxon>
    </lineage>
</organism>
<feature type="compositionally biased region" description="Basic and acidic residues" evidence="1">
    <location>
        <begin position="95"/>
        <end position="108"/>
    </location>
</feature>
<feature type="region of interest" description="Disordered" evidence="1">
    <location>
        <begin position="74"/>
        <end position="108"/>
    </location>
</feature>
<accession>A0A016S166</accession>
<name>A0A016S166_9BILA</name>
<dbReference type="OrthoDB" id="5800121at2759"/>
<evidence type="ECO:0000256" key="1">
    <source>
        <dbReference type="SAM" id="MobiDB-lite"/>
    </source>
</evidence>
<dbReference type="EMBL" id="JARK01001653">
    <property type="protein sequence ID" value="EYB84400.1"/>
    <property type="molecule type" value="Genomic_DNA"/>
</dbReference>
<comment type="caution">
    <text evidence="2">The sequence shown here is derived from an EMBL/GenBank/DDBJ whole genome shotgun (WGS) entry which is preliminary data.</text>
</comment>
<keyword evidence="3" id="KW-1185">Reference proteome</keyword>
<sequence>MDGRYRKCIHNEKIRERLGIAPIADKLCETHLRRYGYILRANEGTVCKVDLDIGAPCKRHKGPPKQRWLDIQQACGRPSRPVEQNGVKTSRKRTRTTERDKTTEQDKR</sequence>
<dbReference type="Proteomes" id="UP000024635">
    <property type="component" value="Unassembled WGS sequence"/>
</dbReference>
<dbReference type="AlphaFoldDB" id="A0A016S166"/>
<gene>
    <name evidence="2" type="primary">Acey_s0317.g2321</name>
    <name evidence="2" type="ORF">Y032_0317g2321</name>
</gene>
<reference evidence="3" key="1">
    <citation type="journal article" date="2015" name="Nat. Genet.">
        <title>The genome and transcriptome of the zoonotic hookworm Ancylostoma ceylanicum identify infection-specific gene families.</title>
        <authorList>
            <person name="Schwarz E.M."/>
            <person name="Hu Y."/>
            <person name="Antoshechkin I."/>
            <person name="Miller M.M."/>
            <person name="Sternberg P.W."/>
            <person name="Aroian R.V."/>
        </authorList>
    </citation>
    <scope>NUCLEOTIDE SEQUENCE</scope>
    <source>
        <strain evidence="3">HY135</strain>
    </source>
</reference>